<dbReference type="Proteomes" id="UP000229897">
    <property type="component" value="Chromosome"/>
</dbReference>
<feature type="transmembrane region" description="Helical" evidence="1">
    <location>
        <begin position="131"/>
        <end position="157"/>
    </location>
</feature>
<sequence>MKRTRVRVAWQRKRLRDLLQNPFDFRLKLIAMSILSPVIPIVTGLLASYGLLAPSRAFVCYMAGALLGMVVLTTVASRFIDRHYSEFKPAKFIGLGLLGLATYFAHGQGAIEINAIFEVDASSLPKATAAASALVLAQWANSALIPLLFASGALVLYNMAKSRPGDAAISFAICMSSCLWAGLIHYQAEPDPTRKSNLYQIAVALDFNKRSTCAGVPKDAEGVVFVGPEQRRAIVAPRLTELHSSSNSIFKEVEVPEKFDKVECT</sequence>
<evidence type="ECO:0000256" key="1">
    <source>
        <dbReference type="SAM" id="Phobius"/>
    </source>
</evidence>
<feature type="transmembrane region" description="Helical" evidence="1">
    <location>
        <begin position="58"/>
        <end position="80"/>
    </location>
</feature>
<keyword evidence="1" id="KW-1133">Transmembrane helix</keyword>
<keyword evidence="1" id="KW-0472">Membrane</keyword>
<keyword evidence="3" id="KW-1185">Reference proteome</keyword>
<reference evidence="2" key="1">
    <citation type="submission" date="2017-10" db="EMBL/GenBank/DDBJ databases">
        <title>Massilia psychrophilum sp. nov., a novel purple-pigmented bacterium isolated from Tianshan glacier, Xinjiang Municipality, China.</title>
        <authorList>
            <person name="Wang H."/>
        </authorList>
    </citation>
    <scope>NUCLEOTIDE SEQUENCE [LARGE SCALE GENOMIC DNA]</scope>
    <source>
        <strain evidence="2">B2</strain>
    </source>
</reference>
<dbReference type="KEGG" id="mass:CR152_15615"/>
<gene>
    <name evidence="2" type="ORF">CR152_15615</name>
</gene>
<dbReference type="EMBL" id="CP024608">
    <property type="protein sequence ID" value="ATQ75794.1"/>
    <property type="molecule type" value="Genomic_DNA"/>
</dbReference>
<proteinExistence type="predicted"/>
<protein>
    <submittedName>
        <fullName evidence="2">Uncharacterized protein</fullName>
    </submittedName>
</protein>
<dbReference type="AlphaFoldDB" id="A0A2D2DLD3"/>
<accession>A0A2D2DLD3</accession>
<evidence type="ECO:0000313" key="2">
    <source>
        <dbReference type="EMBL" id="ATQ75794.1"/>
    </source>
</evidence>
<evidence type="ECO:0000313" key="3">
    <source>
        <dbReference type="Proteomes" id="UP000229897"/>
    </source>
</evidence>
<keyword evidence="1" id="KW-0812">Transmembrane</keyword>
<feature type="transmembrane region" description="Helical" evidence="1">
    <location>
        <begin position="92"/>
        <end position="111"/>
    </location>
</feature>
<feature type="transmembrane region" description="Helical" evidence="1">
    <location>
        <begin position="29"/>
        <end position="52"/>
    </location>
</feature>
<name>A0A2D2DLD3_9BURK</name>
<organism evidence="2 3">
    <name type="scientific">Massilia violaceinigra</name>
    <dbReference type="NCBI Taxonomy" id="2045208"/>
    <lineage>
        <taxon>Bacteria</taxon>
        <taxon>Pseudomonadati</taxon>
        <taxon>Pseudomonadota</taxon>
        <taxon>Betaproteobacteria</taxon>
        <taxon>Burkholderiales</taxon>
        <taxon>Oxalobacteraceae</taxon>
        <taxon>Telluria group</taxon>
        <taxon>Massilia</taxon>
    </lineage>
</organism>